<reference evidence="2 3" key="1">
    <citation type="journal article" date="2020" name="BMC Genomics">
        <title>Intraspecific diversification of the crop wild relative Brassica cretica Lam. using demographic model selection.</title>
        <authorList>
            <person name="Kioukis A."/>
            <person name="Michalopoulou V.A."/>
            <person name="Briers L."/>
            <person name="Pirintsos S."/>
            <person name="Studholme D.J."/>
            <person name="Pavlidis P."/>
            <person name="Sarris P.F."/>
        </authorList>
    </citation>
    <scope>NUCLEOTIDE SEQUENCE [LARGE SCALE GENOMIC DNA]</scope>
    <source>
        <strain evidence="3">cv. PFS-1207/04</strain>
    </source>
</reference>
<name>A0ABQ7AQ13_BRACR</name>
<evidence type="ECO:0000313" key="3">
    <source>
        <dbReference type="Proteomes" id="UP000266723"/>
    </source>
</evidence>
<feature type="region of interest" description="Disordered" evidence="1">
    <location>
        <begin position="1"/>
        <end position="30"/>
    </location>
</feature>
<dbReference type="Proteomes" id="UP000266723">
    <property type="component" value="Unassembled WGS sequence"/>
</dbReference>
<sequence>MTSVLAPTDVTPIASTDITPPTEQSDSPSYNGPLTIVAAGNLYGIPYDFLKTLSSTGVVLKHSTSRLSVIVPSYLRSRTSHSPLSIMLITTNSGLLDSIIRKIYMGVLIGYNLLLAYPPSYEPEDPHPSSLVSVGGEWLWDRSSLLKVSGLEEEETRRLVVDTTSCEMFSCASCPANNLEIDNEESESPLLHMIKERWKTKNSERLKNEREARKLKYEKLAHKHFS</sequence>
<feature type="compositionally biased region" description="Polar residues" evidence="1">
    <location>
        <begin position="13"/>
        <end position="30"/>
    </location>
</feature>
<proteinExistence type="predicted"/>
<accession>A0ABQ7AQ13</accession>
<keyword evidence="3" id="KW-1185">Reference proteome</keyword>
<evidence type="ECO:0000313" key="2">
    <source>
        <dbReference type="EMBL" id="KAF3516450.1"/>
    </source>
</evidence>
<gene>
    <name evidence="2" type="ORF">DY000_02063585</name>
</gene>
<protein>
    <submittedName>
        <fullName evidence="2">Uncharacterized protein</fullName>
    </submittedName>
</protein>
<dbReference type="EMBL" id="QGKV02001556">
    <property type="protein sequence ID" value="KAF3516450.1"/>
    <property type="molecule type" value="Genomic_DNA"/>
</dbReference>
<comment type="caution">
    <text evidence="2">The sequence shown here is derived from an EMBL/GenBank/DDBJ whole genome shotgun (WGS) entry which is preliminary data.</text>
</comment>
<evidence type="ECO:0000256" key="1">
    <source>
        <dbReference type="SAM" id="MobiDB-lite"/>
    </source>
</evidence>
<organism evidence="2 3">
    <name type="scientific">Brassica cretica</name>
    <name type="common">Mustard</name>
    <dbReference type="NCBI Taxonomy" id="69181"/>
    <lineage>
        <taxon>Eukaryota</taxon>
        <taxon>Viridiplantae</taxon>
        <taxon>Streptophyta</taxon>
        <taxon>Embryophyta</taxon>
        <taxon>Tracheophyta</taxon>
        <taxon>Spermatophyta</taxon>
        <taxon>Magnoliopsida</taxon>
        <taxon>eudicotyledons</taxon>
        <taxon>Gunneridae</taxon>
        <taxon>Pentapetalae</taxon>
        <taxon>rosids</taxon>
        <taxon>malvids</taxon>
        <taxon>Brassicales</taxon>
        <taxon>Brassicaceae</taxon>
        <taxon>Brassiceae</taxon>
        <taxon>Brassica</taxon>
    </lineage>
</organism>